<dbReference type="RefSeq" id="WP_014020553.1">
    <property type="nucleotide sequence ID" value="NC_015914.1"/>
</dbReference>
<sequence>MFYRFIVSISVALILTSCAQSAHTSLSFPFSEPEINIDADLGRDEWAKAVTLNGLIAPWENDNPDQTKFKAFISENYFNFIFQVEDNTLITQPFEKELSVAGGDRVELFFASDRSLNNYYCVEMDPNGNILDYSAENYRKFNEQWDFSSIEVSTKTTESGYVVEGKIALLELENLGIGNSFYLGVFRADFKNSKSKEVSWYSWVKPQKSSPDFHIPSAFGKAYFAK</sequence>
<feature type="domain" description="Carbohydrate-binding" evidence="2">
    <location>
        <begin position="40"/>
        <end position="222"/>
    </location>
</feature>
<dbReference type="Pfam" id="PF06452">
    <property type="entry name" value="CBM9_1"/>
    <property type="match status" value="1"/>
</dbReference>
<proteinExistence type="predicted"/>
<dbReference type="AlphaFoldDB" id="G0IW40"/>
<dbReference type="GO" id="GO:0030246">
    <property type="term" value="F:carbohydrate binding"/>
    <property type="evidence" value="ECO:0007669"/>
    <property type="project" value="InterPro"/>
</dbReference>
<dbReference type="CDD" id="cd09620">
    <property type="entry name" value="CBM9_like_3"/>
    <property type="match status" value="1"/>
</dbReference>
<evidence type="ECO:0000259" key="2">
    <source>
        <dbReference type="Pfam" id="PF06452"/>
    </source>
</evidence>
<evidence type="ECO:0000256" key="1">
    <source>
        <dbReference type="SAM" id="SignalP"/>
    </source>
</evidence>
<name>G0IW40_CYCMS</name>
<dbReference type="GO" id="GO:0004553">
    <property type="term" value="F:hydrolase activity, hydrolyzing O-glycosyl compounds"/>
    <property type="evidence" value="ECO:0007669"/>
    <property type="project" value="InterPro"/>
</dbReference>
<dbReference type="EMBL" id="CP002955">
    <property type="protein sequence ID" value="AEL26260.1"/>
    <property type="molecule type" value="Genomic_DNA"/>
</dbReference>
<dbReference type="GO" id="GO:0016052">
    <property type="term" value="P:carbohydrate catabolic process"/>
    <property type="evidence" value="ECO:0007669"/>
    <property type="project" value="InterPro"/>
</dbReference>
<reference evidence="4" key="1">
    <citation type="submission" date="2011-07" db="EMBL/GenBank/DDBJ databases">
        <title>The complete genome of Cyclobacterium marinum DSM 745.</title>
        <authorList>
            <person name="Lucas S."/>
            <person name="Han J."/>
            <person name="Lapidus A."/>
            <person name="Bruce D."/>
            <person name="Goodwin L."/>
            <person name="Pitluck S."/>
            <person name="Peters L."/>
            <person name="Kyrpides N."/>
            <person name="Mavromatis K."/>
            <person name="Ivanova N."/>
            <person name="Ovchinnikova G."/>
            <person name="Chertkov O."/>
            <person name="Detter J.C."/>
            <person name="Tapia R."/>
            <person name="Han C."/>
            <person name="Land M."/>
            <person name="Hauser L."/>
            <person name="Markowitz V."/>
            <person name="Cheng J.-F."/>
            <person name="Hugenholtz P."/>
            <person name="Woyke T."/>
            <person name="Wu D."/>
            <person name="Tindall B."/>
            <person name="Schuetze A."/>
            <person name="Brambilla E."/>
            <person name="Klenk H.-P."/>
            <person name="Eisen J.A."/>
        </authorList>
    </citation>
    <scope>NUCLEOTIDE SEQUENCE [LARGE SCALE GENOMIC DNA]</scope>
    <source>
        <strain evidence="4">ATCC 25205 / DSM 745 / LMG 13164 / NCIMB 1802</strain>
    </source>
</reference>
<accession>G0IW40</accession>
<protein>
    <recommendedName>
        <fullName evidence="2">Carbohydrate-binding domain-containing protein</fullName>
    </recommendedName>
</protein>
<dbReference type="PROSITE" id="PS51257">
    <property type="entry name" value="PROKAR_LIPOPROTEIN"/>
    <property type="match status" value="1"/>
</dbReference>
<gene>
    <name evidence="3" type="ordered locus">Cycma_2521</name>
</gene>
<dbReference type="InterPro" id="IPR010502">
    <property type="entry name" value="Carb-bd_dom_fam9"/>
</dbReference>
<feature type="signal peptide" evidence="1">
    <location>
        <begin position="1"/>
        <end position="22"/>
    </location>
</feature>
<feature type="chain" id="PRO_5003401299" description="Carbohydrate-binding domain-containing protein" evidence="1">
    <location>
        <begin position="23"/>
        <end position="226"/>
    </location>
</feature>
<dbReference type="OrthoDB" id="6394136at2"/>
<dbReference type="STRING" id="880070.Cycma_2521"/>
<dbReference type="Proteomes" id="UP000001635">
    <property type="component" value="Chromosome"/>
</dbReference>
<keyword evidence="1" id="KW-0732">Signal</keyword>
<evidence type="ECO:0000313" key="4">
    <source>
        <dbReference type="Proteomes" id="UP000001635"/>
    </source>
</evidence>
<dbReference type="SUPFAM" id="SSF49344">
    <property type="entry name" value="CBD9-like"/>
    <property type="match status" value="1"/>
</dbReference>
<evidence type="ECO:0000313" key="3">
    <source>
        <dbReference type="EMBL" id="AEL26260.1"/>
    </source>
</evidence>
<dbReference type="HOGENOM" id="CLU_100578_0_0_10"/>
<dbReference type="eggNOG" id="ENOG5032SKS">
    <property type="taxonomic scope" value="Bacteria"/>
</dbReference>
<organism evidence="3 4">
    <name type="scientific">Cyclobacterium marinum (strain ATCC 25205 / DSM 745 / LMG 13164 / NCIMB 1802)</name>
    <name type="common">Flectobacillus marinus</name>
    <dbReference type="NCBI Taxonomy" id="880070"/>
    <lineage>
        <taxon>Bacteria</taxon>
        <taxon>Pseudomonadati</taxon>
        <taxon>Bacteroidota</taxon>
        <taxon>Cytophagia</taxon>
        <taxon>Cytophagales</taxon>
        <taxon>Cyclobacteriaceae</taxon>
        <taxon>Cyclobacterium</taxon>
    </lineage>
</organism>
<dbReference type="Gene3D" id="2.60.40.1190">
    <property type="match status" value="1"/>
</dbReference>
<dbReference type="KEGG" id="cmr:Cycma_2521"/>
<keyword evidence="4" id="KW-1185">Reference proteome</keyword>